<dbReference type="InterPro" id="IPR003695">
    <property type="entry name" value="Ppx_GppA_N"/>
</dbReference>
<comment type="caution">
    <text evidence="5">The sequence shown here is derived from an EMBL/GenBank/DDBJ whole genome shotgun (WGS) entry which is preliminary data.</text>
</comment>
<dbReference type="Gene3D" id="3.30.420.150">
    <property type="entry name" value="Exopolyphosphatase. Domain 2"/>
    <property type="match status" value="1"/>
</dbReference>
<dbReference type="InterPro" id="IPR043129">
    <property type="entry name" value="ATPase_NBD"/>
</dbReference>
<dbReference type="InterPro" id="IPR048950">
    <property type="entry name" value="Ppx_GppA_C"/>
</dbReference>
<dbReference type="InterPro" id="IPR030673">
    <property type="entry name" value="PyroPPase_GppA_Ppx"/>
</dbReference>
<feature type="compositionally biased region" description="Basic residues" evidence="2">
    <location>
        <begin position="10"/>
        <end position="22"/>
    </location>
</feature>
<feature type="domain" description="Ppx/GppA phosphatase N-terminal" evidence="3">
    <location>
        <begin position="53"/>
        <end position="343"/>
    </location>
</feature>
<keyword evidence="6" id="KW-1185">Reference proteome</keyword>
<dbReference type="PIRSF" id="PIRSF001267">
    <property type="entry name" value="Pyrophosphatase_GppA_Ppx"/>
    <property type="match status" value="1"/>
</dbReference>
<evidence type="ECO:0000256" key="2">
    <source>
        <dbReference type="SAM" id="MobiDB-lite"/>
    </source>
</evidence>
<accession>A0A5C5YAT5</accession>
<dbReference type="EMBL" id="SJPL01000001">
    <property type="protein sequence ID" value="TWT70412.1"/>
    <property type="molecule type" value="Genomic_DNA"/>
</dbReference>
<proteinExistence type="predicted"/>
<name>A0A5C5YAT5_9PLAN</name>
<dbReference type="OrthoDB" id="9807195at2"/>
<dbReference type="CDD" id="cd24006">
    <property type="entry name" value="ASKHA_NBD_PPX_GppA"/>
    <property type="match status" value="1"/>
</dbReference>
<protein>
    <submittedName>
        <fullName evidence="5">Exopolyphosphatase</fullName>
        <ecNumber evidence="5">3.6.1.11</ecNumber>
    </submittedName>
</protein>
<dbReference type="RefSeq" id="WP_146439322.1">
    <property type="nucleotide sequence ID" value="NZ_SJPL01000001.1"/>
</dbReference>
<evidence type="ECO:0000313" key="5">
    <source>
        <dbReference type="EMBL" id="TWT70412.1"/>
    </source>
</evidence>
<dbReference type="Gene3D" id="3.30.420.40">
    <property type="match status" value="1"/>
</dbReference>
<sequence>MADSPTTKKQATRKKGVKKRSAKSPATKKSGRVRRSEVVAVIDIGAISIRMAVAEIHAGGAVRQLDSLIQPVELGRDSFNQRFLTRGTIEKSVEILRRYRRTLLEYGIESTDRVRVVATSAVREASNRLAFIDRVYVATGLDVEVMDEAEVNRITFMGVMPHLHSAAFEDPRKIVVVEMGGGSTELLVIRGGNVLHSESFRLGALRLQETLRGSRATASARRGLLESHIKRTLMRMADQVRVDGPIHLVALGGDMRFAGHCLLPDWDGVSLTRLDTADLRAFADKVLRMDEDQIVKQYGASFLDAQTLGPALLTYSLLTERFSLDEVYLCEANLRDGLLRDMASGGDWTSEFRDQTIRSARALGRRFDYDESYANSVAELSRRLFTELADEHKLSQRFEVLLYVASLLHEIGLFINVQSNHKHAFYIIRNSELFGLSKSEKNLVGLIARYYRRAFPQPSHEVYRNLNRDDRVAVAKAAALLRLAIALNDTRSGRIREIRCLREEKRLVIVVPDVEDVSLERLAMQKASGLFQEIFGVPVLLRTTSTR</sequence>
<dbReference type="PANTHER" id="PTHR30005:SF0">
    <property type="entry name" value="RETROGRADE REGULATION PROTEIN 2"/>
    <property type="match status" value="1"/>
</dbReference>
<dbReference type="EC" id="3.6.1.11" evidence="5"/>
<evidence type="ECO:0000313" key="6">
    <source>
        <dbReference type="Proteomes" id="UP000317238"/>
    </source>
</evidence>
<feature type="domain" description="Ppx/GppA phosphatase C-terminal" evidence="4">
    <location>
        <begin position="358"/>
        <end position="504"/>
    </location>
</feature>
<dbReference type="Pfam" id="PF02541">
    <property type="entry name" value="Ppx-GppA"/>
    <property type="match status" value="1"/>
</dbReference>
<dbReference type="GO" id="GO:0004309">
    <property type="term" value="F:exopolyphosphatase activity"/>
    <property type="evidence" value="ECO:0007669"/>
    <property type="project" value="UniProtKB-EC"/>
</dbReference>
<gene>
    <name evidence="5" type="primary">ppx</name>
    <name evidence="5" type="ORF">Pan14r_27180</name>
</gene>
<evidence type="ECO:0000259" key="3">
    <source>
        <dbReference type="Pfam" id="PF02541"/>
    </source>
</evidence>
<feature type="region of interest" description="Disordered" evidence="2">
    <location>
        <begin position="1"/>
        <end position="31"/>
    </location>
</feature>
<keyword evidence="1 5" id="KW-0378">Hydrolase</keyword>
<dbReference type="SUPFAM" id="SSF53067">
    <property type="entry name" value="Actin-like ATPase domain"/>
    <property type="match status" value="2"/>
</dbReference>
<dbReference type="PANTHER" id="PTHR30005">
    <property type="entry name" value="EXOPOLYPHOSPHATASE"/>
    <property type="match status" value="1"/>
</dbReference>
<reference evidence="5 6" key="1">
    <citation type="submission" date="2019-02" db="EMBL/GenBank/DDBJ databases">
        <title>Deep-cultivation of Planctomycetes and their phenomic and genomic characterization uncovers novel biology.</title>
        <authorList>
            <person name="Wiegand S."/>
            <person name="Jogler M."/>
            <person name="Boedeker C."/>
            <person name="Pinto D."/>
            <person name="Vollmers J."/>
            <person name="Rivas-Marin E."/>
            <person name="Kohn T."/>
            <person name="Peeters S.H."/>
            <person name="Heuer A."/>
            <person name="Rast P."/>
            <person name="Oberbeckmann S."/>
            <person name="Bunk B."/>
            <person name="Jeske O."/>
            <person name="Meyerdierks A."/>
            <person name="Storesund J.E."/>
            <person name="Kallscheuer N."/>
            <person name="Luecker S."/>
            <person name="Lage O.M."/>
            <person name="Pohl T."/>
            <person name="Merkel B.J."/>
            <person name="Hornburger P."/>
            <person name="Mueller R.-W."/>
            <person name="Bruemmer F."/>
            <person name="Labrenz M."/>
            <person name="Spormann A.M."/>
            <person name="Op Den Camp H."/>
            <person name="Overmann J."/>
            <person name="Amann R."/>
            <person name="Jetten M.S.M."/>
            <person name="Mascher T."/>
            <person name="Medema M.H."/>
            <person name="Devos D.P."/>
            <person name="Kaster A.-K."/>
            <person name="Ovreas L."/>
            <person name="Rohde M."/>
            <person name="Galperin M.Y."/>
            <person name="Jogler C."/>
        </authorList>
    </citation>
    <scope>NUCLEOTIDE SEQUENCE [LARGE SCALE GENOMIC DNA]</scope>
    <source>
        <strain evidence="5 6">Pan14r</strain>
    </source>
</reference>
<dbReference type="InterPro" id="IPR050273">
    <property type="entry name" value="GppA/Ppx_hydrolase"/>
</dbReference>
<dbReference type="SUPFAM" id="SSF109604">
    <property type="entry name" value="HD-domain/PDEase-like"/>
    <property type="match status" value="1"/>
</dbReference>
<organism evidence="5 6">
    <name type="scientific">Crateriforma conspicua</name>
    <dbReference type="NCBI Taxonomy" id="2527996"/>
    <lineage>
        <taxon>Bacteria</taxon>
        <taxon>Pseudomonadati</taxon>
        <taxon>Planctomycetota</taxon>
        <taxon>Planctomycetia</taxon>
        <taxon>Planctomycetales</taxon>
        <taxon>Planctomycetaceae</taxon>
        <taxon>Crateriforma</taxon>
    </lineage>
</organism>
<dbReference type="Gene3D" id="1.10.3210.10">
    <property type="entry name" value="Hypothetical protein af1432"/>
    <property type="match status" value="1"/>
</dbReference>
<dbReference type="AlphaFoldDB" id="A0A5C5YAT5"/>
<evidence type="ECO:0000259" key="4">
    <source>
        <dbReference type="Pfam" id="PF21447"/>
    </source>
</evidence>
<dbReference type="Proteomes" id="UP000317238">
    <property type="component" value="Unassembled WGS sequence"/>
</dbReference>
<dbReference type="Pfam" id="PF21447">
    <property type="entry name" value="Ppx-GppA_III"/>
    <property type="match status" value="1"/>
</dbReference>
<evidence type="ECO:0000256" key="1">
    <source>
        <dbReference type="ARBA" id="ARBA00022801"/>
    </source>
</evidence>